<dbReference type="SUPFAM" id="SSF55909">
    <property type="entry name" value="Pentein"/>
    <property type="match status" value="1"/>
</dbReference>
<dbReference type="Gene3D" id="3.75.10.10">
    <property type="entry name" value="L-arginine/glycine Amidinotransferase, Chain A"/>
    <property type="match status" value="1"/>
</dbReference>
<evidence type="ECO:0000313" key="1">
    <source>
        <dbReference type="EMBL" id="QGT49626.1"/>
    </source>
</evidence>
<dbReference type="AlphaFoldDB" id="A0A650EJB9"/>
<accession>A0A650EJB9</accession>
<gene>
    <name evidence="1" type="ORF">Melaina855_0130</name>
</gene>
<name>A0A650EJB9_9BACT</name>
<sequence length="358" mass="41330">MTSDTYGVATEMQNVGDKEGFKIYSTNRLGECSDKLPEFSEDTEDFWAQDMWMIINKKLLTSKFNKVSAAIKKSFNLSYDNAQYNIFEKIKNLSSEKSHNDFEKKYHIAGGNVFIVKGKYGDELLIGQDELETFNICQVKSMFGCGKVTVLPQMDFHLDLFIRPLDNRKILLSDDKKTLEILQQGLRKVINYTTTHPESRDEYLKIIDRFINIQASFETSIDINNYAKADDVAHVLKKKGFDVIRVPGRLYTASNYFDDGRSEISYFCNYMNANVLRNKDNELVYITNKSMIDEMLGLTPEISKEIGFSFEKAFLDSISHYVKNEHVYFIEGKDDFVKKEMLYCYQGGIHCATTEIPE</sequence>
<dbReference type="EMBL" id="MN577570">
    <property type="protein sequence ID" value="QGT49626.1"/>
    <property type="molecule type" value="Genomic_DNA"/>
</dbReference>
<organism evidence="1">
    <name type="scientific">uncultured Candidatus Melainabacteria bacterium</name>
    <dbReference type="NCBI Taxonomy" id="2682970"/>
    <lineage>
        <taxon>Bacteria</taxon>
        <taxon>Bacillati</taxon>
        <taxon>Candidatus Melainabacteria</taxon>
        <taxon>environmental samples</taxon>
    </lineage>
</organism>
<proteinExistence type="predicted"/>
<protein>
    <submittedName>
        <fullName evidence="1">Uncharacterized protein</fullName>
    </submittedName>
</protein>
<reference evidence="1" key="1">
    <citation type="journal article" date="2020" name="J. ISSAAS">
        <title>Lactobacilli and other gastrointestinal microbiota of Peromyscus leucopus, reservoir host for agents of Lyme disease and other zoonoses in North America.</title>
        <authorList>
            <person name="Milovic A."/>
            <person name="Bassam K."/>
            <person name="Shao H."/>
            <person name="Chatzistamou I."/>
            <person name="Tufts D.M."/>
            <person name="Diuk-Wasser M."/>
            <person name="Barbour A.G."/>
        </authorList>
    </citation>
    <scope>NUCLEOTIDE SEQUENCE</scope>
    <source>
        <strain evidence="1">LL20</strain>
    </source>
</reference>